<dbReference type="PANTHER" id="PTHR31170:SF18">
    <property type="entry name" value="(WILD MALAYSIAN BANANA) HYPOTHETICAL PROTEIN"/>
    <property type="match status" value="1"/>
</dbReference>
<protein>
    <submittedName>
        <fullName evidence="1">Uncharacterized protein</fullName>
    </submittedName>
</protein>
<organism evidence="1 2">
    <name type="scientific">Triticum turgidum subsp. durum</name>
    <name type="common">Durum wheat</name>
    <name type="synonym">Triticum durum</name>
    <dbReference type="NCBI Taxonomy" id="4567"/>
    <lineage>
        <taxon>Eukaryota</taxon>
        <taxon>Viridiplantae</taxon>
        <taxon>Streptophyta</taxon>
        <taxon>Embryophyta</taxon>
        <taxon>Tracheophyta</taxon>
        <taxon>Spermatophyta</taxon>
        <taxon>Magnoliopsida</taxon>
        <taxon>Liliopsida</taxon>
        <taxon>Poales</taxon>
        <taxon>Poaceae</taxon>
        <taxon>BOP clade</taxon>
        <taxon>Pooideae</taxon>
        <taxon>Triticodae</taxon>
        <taxon>Triticeae</taxon>
        <taxon>Triticinae</taxon>
        <taxon>Triticum</taxon>
    </lineage>
</organism>
<dbReference type="PANTHER" id="PTHR31170">
    <property type="entry name" value="BNAC04G53230D PROTEIN"/>
    <property type="match status" value="1"/>
</dbReference>
<dbReference type="AlphaFoldDB" id="A0A9R0Y730"/>
<evidence type="ECO:0000313" key="1">
    <source>
        <dbReference type="EMBL" id="VAI49372.1"/>
    </source>
</evidence>
<proteinExistence type="predicted"/>
<dbReference type="Proteomes" id="UP000324705">
    <property type="component" value="Chromosome 6A"/>
</dbReference>
<keyword evidence="2" id="KW-1185">Reference proteome</keyword>
<evidence type="ECO:0000313" key="2">
    <source>
        <dbReference type="Proteomes" id="UP000324705"/>
    </source>
</evidence>
<dbReference type="InterPro" id="IPR004158">
    <property type="entry name" value="DUF247_pln"/>
</dbReference>
<gene>
    <name evidence="1" type="ORF">TRITD_6Av1G188950</name>
</gene>
<dbReference type="EMBL" id="LT934121">
    <property type="protein sequence ID" value="VAI49372.1"/>
    <property type="molecule type" value="Genomic_DNA"/>
</dbReference>
<accession>A0A9R0Y730</accession>
<dbReference type="Pfam" id="PF03140">
    <property type="entry name" value="DUF247"/>
    <property type="match status" value="1"/>
</dbReference>
<reference evidence="1 2" key="1">
    <citation type="submission" date="2017-09" db="EMBL/GenBank/DDBJ databases">
        <authorList>
            <consortium name="International Durum Wheat Genome Sequencing Consortium (IDWGSC)"/>
            <person name="Milanesi L."/>
        </authorList>
    </citation>
    <scope>NUCLEOTIDE SEQUENCE [LARGE SCALE GENOMIC DNA]</scope>
    <source>
        <strain evidence="2">cv. Svevo</strain>
    </source>
</reference>
<dbReference type="Gramene" id="TRITD6Av1G188950.1">
    <property type="protein sequence ID" value="TRITD6Av1G188950.1"/>
    <property type="gene ID" value="TRITD6Av1G188950"/>
</dbReference>
<name>A0A9R0Y730_TRITD</name>
<sequence length="158" mass="18368">MGGECVIGEEKHNSSWMVDVEKMLEDDNNPDSRRMDEERWRVQSIYRVPEWLKGTNPKAYQPRLVSLGPLHHCDSNLLPMEGHKRRALVHLIKRSNKQLEDFISAIHDVVEDLEAAYGKDLPVKLRNNRQTFVEVMLTDGCFLLDMMSGPYLDYEMHA</sequence>